<dbReference type="Gene3D" id="3.30.200.20">
    <property type="entry name" value="Phosphorylase Kinase, domain 1"/>
    <property type="match status" value="1"/>
</dbReference>
<dbReference type="Proteomes" id="UP001240447">
    <property type="component" value="Unassembled WGS sequence"/>
</dbReference>
<reference evidence="2 3" key="1">
    <citation type="submission" date="2023-07" db="EMBL/GenBank/DDBJ databases">
        <title>Sequencing the genomes of 1000 actinobacteria strains.</title>
        <authorList>
            <person name="Klenk H.-P."/>
        </authorList>
    </citation>
    <scope>NUCLEOTIDE SEQUENCE [LARGE SCALE GENOMIC DNA]</scope>
    <source>
        <strain evidence="2 3">GD13</strain>
    </source>
</reference>
<dbReference type="RefSeq" id="WP_068123544.1">
    <property type="nucleotide sequence ID" value="NZ_CCXJ01000659.1"/>
</dbReference>
<comment type="caution">
    <text evidence="2">The sequence shown here is derived from an EMBL/GenBank/DDBJ whole genome shotgun (WGS) entry which is preliminary data.</text>
</comment>
<accession>A0ABT9NLV7</accession>
<keyword evidence="3" id="KW-1185">Reference proteome</keyword>
<dbReference type="EMBL" id="JAUSQM010000001">
    <property type="protein sequence ID" value="MDP9821410.1"/>
    <property type="molecule type" value="Genomic_DNA"/>
</dbReference>
<dbReference type="GO" id="GO:0016301">
    <property type="term" value="F:kinase activity"/>
    <property type="evidence" value="ECO:0007669"/>
    <property type="project" value="UniProtKB-KW"/>
</dbReference>
<dbReference type="InterPro" id="IPR002575">
    <property type="entry name" value="Aminoglycoside_PTrfase"/>
</dbReference>
<keyword evidence="2" id="KW-0808">Transferase</keyword>
<keyword evidence="2" id="KW-0418">Kinase</keyword>
<protein>
    <submittedName>
        <fullName evidence="2">Aminoglycoside phosphotransferase (APT) family kinase protein</fullName>
    </submittedName>
</protein>
<dbReference type="Gene3D" id="3.90.1200.10">
    <property type="match status" value="1"/>
</dbReference>
<gene>
    <name evidence="2" type="ORF">J2S59_001219</name>
</gene>
<proteinExistence type="predicted"/>
<sequence length="385" mass="42594">MSEDRGEDRDGAREVRAEDAFDAAAVDAWLREHAADWAQPFPEGVPEVRQFPGGASNLTYQLTWGEPPGGRQLILRRPPRGVKAKSAHDMGREHRIQAALRPVFGRVPRMAAYADPATGEQILGAESGTEFYVMEKLEGTILRQDLPAGMSLTREQARTLSTRMIDTLVDLHDVDVETAGLADLGRGPGYVARQVTGWTDRYARARTDDVGDFAEVAAWLAAEQPPDAGMCLIHNDYRFDNVVLGPDLEVVGLLDWELATVGDPLMDLGAVVAYWTQGDDDEMFQLFRRQPTHLPGMLTRAQVWDHYAARTGRAVGEGERIFYEAFGLFRLAVIAQQIYYRYVHKQTTNPSFAVFGTVVNELQARCERLIATGDGNATRAQGSSA</sequence>
<dbReference type="InterPro" id="IPR011009">
    <property type="entry name" value="Kinase-like_dom_sf"/>
</dbReference>
<organism evidence="2 3">
    <name type="scientific">Nocardioides massiliensis</name>
    <dbReference type="NCBI Taxonomy" id="1325935"/>
    <lineage>
        <taxon>Bacteria</taxon>
        <taxon>Bacillati</taxon>
        <taxon>Actinomycetota</taxon>
        <taxon>Actinomycetes</taxon>
        <taxon>Propionibacteriales</taxon>
        <taxon>Nocardioidaceae</taxon>
        <taxon>Nocardioides</taxon>
    </lineage>
</organism>
<dbReference type="InterPro" id="IPR041726">
    <property type="entry name" value="ACAD10_11_N"/>
</dbReference>
<evidence type="ECO:0000313" key="3">
    <source>
        <dbReference type="Proteomes" id="UP001240447"/>
    </source>
</evidence>
<feature type="domain" description="Aminoglycoside phosphotransferase" evidence="1">
    <location>
        <begin position="47"/>
        <end position="290"/>
    </location>
</feature>
<dbReference type="Pfam" id="PF01636">
    <property type="entry name" value="APH"/>
    <property type="match status" value="1"/>
</dbReference>
<dbReference type="PANTHER" id="PTHR21310:SF40">
    <property type="entry name" value="AMINOGLYCOSIDE PHOSPHOTRANSFERASE DOMAIN-CONTAINING PROTEIN-RELATED"/>
    <property type="match status" value="1"/>
</dbReference>
<name>A0ABT9NLV7_9ACTN</name>
<dbReference type="PANTHER" id="PTHR21310">
    <property type="entry name" value="AMINOGLYCOSIDE PHOSPHOTRANSFERASE-RELATED-RELATED"/>
    <property type="match status" value="1"/>
</dbReference>
<evidence type="ECO:0000313" key="2">
    <source>
        <dbReference type="EMBL" id="MDP9821410.1"/>
    </source>
</evidence>
<dbReference type="SUPFAM" id="SSF56112">
    <property type="entry name" value="Protein kinase-like (PK-like)"/>
    <property type="match status" value="1"/>
</dbReference>
<dbReference type="CDD" id="cd05154">
    <property type="entry name" value="ACAD10_11_N-like"/>
    <property type="match status" value="1"/>
</dbReference>
<dbReference type="InterPro" id="IPR051678">
    <property type="entry name" value="AGP_Transferase"/>
</dbReference>
<evidence type="ECO:0000259" key="1">
    <source>
        <dbReference type="Pfam" id="PF01636"/>
    </source>
</evidence>